<feature type="transmembrane region" description="Helical" evidence="1">
    <location>
        <begin position="41"/>
        <end position="58"/>
    </location>
</feature>
<organism evidence="2 3">
    <name type="scientific">Lipomyces tetrasporus</name>
    <dbReference type="NCBI Taxonomy" id="54092"/>
    <lineage>
        <taxon>Eukaryota</taxon>
        <taxon>Fungi</taxon>
        <taxon>Dikarya</taxon>
        <taxon>Ascomycota</taxon>
        <taxon>Saccharomycotina</taxon>
        <taxon>Lipomycetes</taxon>
        <taxon>Lipomycetales</taxon>
        <taxon>Lipomycetaceae</taxon>
        <taxon>Lipomyces</taxon>
    </lineage>
</organism>
<dbReference type="AlphaFoldDB" id="A0AAD7QL10"/>
<name>A0AAD7QL10_9ASCO</name>
<reference evidence="2" key="1">
    <citation type="submission" date="2023-03" db="EMBL/GenBank/DDBJ databases">
        <title>Near-Complete genome sequence of Lipomyces tetrasporous NRRL Y-64009, an oleaginous yeast capable of growing on lignocellulosic hydrolysates.</title>
        <authorList>
            <consortium name="Lawrence Berkeley National Laboratory"/>
            <person name="Jagtap S.S."/>
            <person name="Liu J.-J."/>
            <person name="Walukiewicz H.E."/>
            <person name="Pangilinan J."/>
            <person name="Lipzen A."/>
            <person name="Ahrendt S."/>
            <person name="Koriabine M."/>
            <person name="Cobaugh K."/>
            <person name="Salamov A."/>
            <person name="Yoshinaga Y."/>
            <person name="Ng V."/>
            <person name="Daum C."/>
            <person name="Grigoriev I.V."/>
            <person name="Slininger P.J."/>
            <person name="Dien B.S."/>
            <person name="Jin Y.-S."/>
            <person name="Rao C.V."/>
        </authorList>
    </citation>
    <scope>NUCLEOTIDE SEQUENCE</scope>
    <source>
        <strain evidence="2">NRRL Y-64009</strain>
    </source>
</reference>
<evidence type="ECO:0000313" key="2">
    <source>
        <dbReference type="EMBL" id="KAJ8097171.1"/>
    </source>
</evidence>
<comment type="caution">
    <text evidence="2">The sequence shown here is derived from an EMBL/GenBank/DDBJ whole genome shotgun (WGS) entry which is preliminary data.</text>
</comment>
<keyword evidence="1" id="KW-1133">Transmembrane helix</keyword>
<protein>
    <submittedName>
        <fullName evidence="2">Uncharacterized protein</fullName>
    </submittedName>
</protein>
<keyword evidence="1" id="KW-0812">Transmembrane</keyword>
<proteinExistence type="predicted"/>
<keyword evidence="1" id="KW-0472">Membrane</keyword>
<sequence length="103" mass="12346">MGALLAVPCFYARKYFPNQLRYVHPVLFLGGFLRYGSTYNLSYYTPGFYAAFAFMFFLRRRYLAWWAKYNLHLVVRADRRRRIQWYLDLSVVTVQAQEAHMVG</sequence>
<dbReference type="Proteomes" id="UP001217417">
    <property type="component" value="Unassembled WGS sequence"/>
</dbReference>
<dbReference type="GO" id="GO:0016020">
    <property type="term" value="C:membrane"/>
    <property type="evidence" value="ECO:0007669"/>
    <property type="project" value="UniProtKB-SubCell"/>
</dbReference>
<dbReference type="RefSeq" id="XP_056040621.1">
    <property type="nucleotide sequence ID" value="XM_056188787.1"/>
</dbReference>
<dbReference type="GO" id="GO:0035673">
    <property type="term" value="F:oligopeptide transmembrane transporter activity"/>
    <property type="evidence" value="ECO:0007669"/>
    <property type="project" value="InterPro"/>
</dbReference>
<accession>A0AAD7QL10</accession>
<dbReference type="EMBL" id="JARPMG010000012">
    <property type="protein sequence ID" value="KAJ8097171.1"/>
    <property type="molecule type" value="Genomic_DNA"/>
</dbReference>
<keyword evidence="3" id="KW-1185">Reference proteome</keyword>
<evidence type="ECO:0000313" key="3">
    <source>
        <dbReference type="Proteomes" id="UP001217417"/>
    </source>
</evidence>
<gene>
    <name evidence="2" type="ORF">POJ06DRAFT_262694</name>
</gene>
<evidence type="ECO:0000256" key="1">
    <source>
        <dbReference type="SAM" id="Phobius"/>
    </source>
</evidence>
<dbReference type="GeneID" id="80883953"/>